<proteinExistence type="predicted"/>
<dbReference type="Proteomes" id="UP001162164">
    <property type="component" value="Unassembled WGS sequence"/>
</dbReference>
<feature type="transmembrane region" description="Helical" evidence="1">
    <location>
        <begin position="12"/>
        <end position="30"/>
    </location>
</feature>
<keyword evidence="1" id="KW-1133">Transmembrane helix</keyword>
<organism evidence="2 3">
    <name type="scientific">Molorchus minor</name>
    <dbReference type="NCBI Taxonomy" id="1323400"/>
    <lineage>
        <taxon>Eukaryota</taxon>
        <taxon>Metazoa</taxon>
        <taxon>Ecdysozoa</taxon>
        <taxon>Arthropoda</taxon>
        <taxon>Hexapoda</taxon>
        <taxon>Insecta</taxon>
        <taxon>Pterygota</taxon>
        <taxon>Neoptera</taxon>
        <taxon>Endopterygota</taxon>
        <taxon>Coleoptera</taxon>
        <taxon>Polyphaga</taxon>
        <taxon>Cucujiformia</taxon>
        <taxon>Chrysomeloidea</taxon>
        <taxon>Cerambycidae</taxon>
        <taxon>Lamiinae</taxon>
        <taxon>Monochamini</taxon>
        <taxon>Molorchus</taxon>
    </lineage>
</organism>
<dbReference type="EMBL" id="JAPWTJ010000041">
    <property type="protein sequence ID" value="KAJ8984314.1"/>
    <property type="molecule type" value="Genomic_DNA"/>
</dbReference>
<gene>
    <name evidence="2" type="ORF">NQ317_012285</name>
</gene>
<evidence type="ECO:0000256" key="1">
    <source>
        <dbReference type="SAM" id="Phobius"/>
    </source>
</evidence>
<name>A0ABQ9K2D2_9CUCU</name>
<accession>A0ABQ9K2D2</accession>
<sequence length="61" mass="6717">MPKKSDSLADGGMRYAIALLSPVCCVVRLYRFQSLPRCPRIGNVPSFLGFSRDCKANALPE</sequence>
<keyword evidence="3" id="KW-1185">Reference proteome</keyword>
<evidence type="ECO:0000313" key="3">
    <source>
        <dbReference type="Proteomes" id="UP001162164"/>
    </source>
</evidence>
<evidence type="ECO:0000313" key="2">
    <source>
        <dbReference type="EMBL" id="KAJ8984314.1"/>
    </source>
</evidence>
<reference evidence="2" key="1">
    <citation type="journal article" date="2023" name="Insect Mol. Biol.">
        <title>Genome sequencing provides insights into the evolution of gene families encoding plant cell wall-degrading enzymes in longhorned beetles.</title>
        <authorList>
            <person name="Shin N.R."/>
            <person name="Okamura Y."/>
            <person name="Kirsch R."/>
            <person name="Pauchet Y."/>
        </authorList>
    </citation>
    <scope>NUCLEOTIDE SEQUENCE</scope>
    <source>
        <strain evidence="2">MMC_N1</strain>
    </source>
</reference>
<keyword evidence="1" id="KW-0812">Transmembrane</keyword>
<keyword evidence="1" id="KW-0472">Membrane</keyword>
<comment type="caution">
    <text evidence="2">The sequence shown here is derived from an EMBL/GenBank/DDBJ whole genome shotgun (WGS) entry which is preliminary data.</text>
</comment>
<protein>
    <submittedName>
        <fullName evidence="2">Uncharacterized protein</fullName>
    </submittedName>
</protein>